<dbReference type="RefSeq" id="WP_165184724.1">
    <property type="nucleotide sequence ID" value="NZ_LR699553.1"/>
</dbReference>
<comment type="similarity">
    <text evidence="1">Belongs to the glycosyltransferase group 1 family. Glycosyltransferase 4 subfamily.</text>
</comment>
<accession>A0A5Q4ZAT2</accession>
<dbReference type="Proteomes" id="UP000325811">
    <property type="component" value="Chromosome I"/>
</dbReference>
<keyword evidence="2" id="KW-0328">Glycosyltransferase</keyword>
<protein>
    <submittedName>
        <fullName evidence="6">Glycosyltransferase involved in cell wall biosynthesis</fullName>
    </submittedName>
</protein>
<dbReference type="GO" id="GO:0016757">
    <property type="term" value="F:glycosyltransferase activity"/>
    <property type="evidence" value="ECO:0007669"/>
    <property type="project" value="UniProtKB-KW"/>
</dbReference>
<feature type="domain" description="Glycosyltransferase subfamily 4-like N-terminal" evidence="5">
    <location>
        <begin position="954"/>
        <end position="1098"/>
    </location>
</feature>
<evidence type="ECO:0000256" key="2">
    <source>
        <dbReference type="ARBA" id="ARBA00022676"/>
    </source>
</evidence>
<dbReference type="PANTHER" id="PTHR12526">
    <property type="entry name" value="GLYCOSYLTRANSFERASE"/>
    <property type="match status" value="1"/>
</dbReference>
<dbReference type="PANTHER" id="PTHR12526:SF640">
    <property type="entry name" value="COLANIC ACID BIOSYNTHESIS GLYCOSYLTRANSFERASE WCAL-RELATED"/>
    <property type="match status" value="1"/>
</dbReference>
<evidence type="ECO:0000313" key="7">
    <source>
        <dbReference type="Proteomes" id="UP000325811"/>
    </source>
</evidence>
<evidence type="ECO:0000256" key="1">
    <source>
        <dbReference type="ARBA" id="ARBA00009481"/>
    </source>
</evidence>
<dbReference type="InterPro" id="IPR028098">
    <property type="entry name" value="Glyco_trans_4-like_N"/>
</dbReference>
<reference evidence="6 7" key="1">
    <citation type="submission" date="2019-08" db="EMBL/GenBank/DDBJ databases">
        <authorList>
            <person name="Herpell B J."/>
        </authorList>
    </citation>
    <scope>NUCLEOTIDE SEQUENCE [LARGE SCALE GENOMIC DNA]</scope>
    <source>
        <strain evidence="7">Msb3</strain>
    </source>
</reference>
<dbReference type="InterPro" id="IPR029063">
    <property type="entry name" value="SAM-dependent_MTases_sf"/>
</dbReference>
<feature type="domain" description="Glycosyl transferase family 1" evidence="4">
    <location>
        <begin position="1114"/>
        <end position="1245"/>
    </location>
</feature>
<dbReference type="Pfam" id="PF00534">
    <property type="entry name" value="Glycos_transf_1"/>
    <property type="match status" value="1"/>
</dbReference>
<dbReference type="InterPro" id="IPR001296">
    <property type="entry name" value="Glyco_trans_1"/>
</dbReference>
<dbReference type="Pfam" id="PF13439">
    <property type="entry name" value="Glyco_transf_4"/>
    <property type="match status" value="1"/>
</dbReference>
<name>A0A5Q4ZAT2_9BURK</name>
<sequence length="1355" mass="147351">MSEFTSHDVRAFLRQCVTCFGHGKVLYIGPRAADALDFLLAAGTDPYVLSFDADGGARAAQRFLSNRIEAAPVAAPALDIAQRESFDSAIVVFPPDSKSSDLAIWLGLIAGAGISHVALMTPAGQDVNDLASAGHATKKAFELGFRIHARLQFARLTYPVPPLAGYQVSAFERAGDASTQRSPAAAGDVLRSTDSASGTAISELTQIGNLVRVGDAVLVLDDTPGSGAHIVAQNSTASRVLGIVTDARQSDYASNQYGVAGRVDFKPWSGGGLDGLANHSFDVLICRDVRRFTLLDWPRLADLVRPGGRLILGFAGRESQSDVSVAPQSPAELLRSSTGSTGARWLPESAFILSAGAALDFAWRKIGLDERAGAGGDHLLVVAMLDPVGANGAAFVDTMYRHADSPVFNVLPDSRSMLNPWLFRSMVTIGTRMSDDTELGRLQARVLAQAPHGTADYGAALCGHAYRVLGVRASAETVRTCVAEIQAYIDTDRKDAQHLRWSISLSYVAAKLLQAVGDLEGAEVWALKCASMDPVPFSPLLATKTVAALDLAASVAVGRHDYETARQYLERAVREVQRVLSGDWVNILGDLTRPLSFGFPEVSQLAELGARCCYLLNYLADAGYRPGLVWREHRGFYERVFEGKDTQIEVLLDRNTFLYGETRRLEDFIQGLRKETQRLEGVIQQGKDEAARLEGVIHAMTGEMARLRKVTREKDGEVAVLKQTVAIEQADMSRLAATIEEQQRAAAARTWKGRLRRLFRALARRTGVAGRGPLPVSLAIPAPALAKRVPGAPLLLDERRVAQWLDQFDPDAPRWAASPALASILPGGAHGSSDLNTDDVQLKIIAAADLPSLAPQSPDVVIVVVFKAGDNPYALRSDVYEHADLCIALDHHVFLGLALLHPLVVEAAPANVVESAQRFWKAINSAQPLIVPDAPDFNPLAAPAVMLQVDNFMVGGLERVVFDLLERLGKAGFQPMLGVTGEIAAEAEAELRQRQFNYVRLPRDSAQLRAALVERKVALVNAHYSLSLGEVCASLNIPFVQTVHNMYMWLDAAGKEQWRRTDEVTDAYICVSANVAMFADVNLHLSAQRMIVVPNGCDSGSAMPLLEPERDLALREQLGFPANSPVFLNVASINPVKGQGLLIDAFAIAHAKRPDIRLVILGKHSDAAYAARLQERIAHHGLQGVVSMPGYRSDVYRFVDLARAVVMPSFTEGWSLAISEALQRNAPVIATDVGGAREQLIDEASTVIRAYRDDWSTLDGPQFFQAIANEWDLHAVRDELARTLLEHAERPARQPRKGLQQSFQSMTPAEAYTRHAEIFASILTRTNADCVRYASYRPQRQSRYVKLTDARPEVV</sequence>
<dbReference type="KEGG" id="pdio:PDMSB3_0763"/>
<proteinExistence type="inferred from homology"/>
<dbReference type="SUPFAM" id="SSF53335">
    <property type="entry name" value="S-adenosyl-L-methionine-dependent methyltransferases"/>
    <property type="match status" value="1"/>
</dbReference>
<organism evidence="6 7">
    <name type="scientific">Paraburkholderia dioscoreae</name>
    <dbReference type="NCBI Taxonomy" id="2604047"/>
    <lineage>
        <taxon>Bacteria</taxon>
        <taxon>Pseudomonadati</taxon>
        <taxon>Pseudomonadota</taxon>
        <taxon>Betaproteobacteria</taxon>
        <taxon>Burkholderiales</taxon>
        <taxon>Burkholderiaceae</taxon>
        <taxon>Paraburkholderia</taxon>
    </lineage>
</organism>
<dbReference type="SUPFAM" id="SSF53756">
    <property type="entry name" value="UDP-Glycosyltransferase/glycogen phosphorylase"/>
    <property type="match status" value="1"/>
</dbReference>
<dbReference type="EMBL" id="LR699553">
    <property type="protein sequence ID" value="VVD27225.1"/>
    <property type="molecule type" value="Genomic_DNA"/>
</dbReference>
<evidence type="ECO:0000256" key="3">
    <source>
        <dbReference type="ARBA" id="ARBA00022679"/>
    </source>
</evidence>
<gene>
    <name evidence="6" type="ORF">PDMSB3_0763</name>
</gene>
<keyword evidence="7" id="KW-1185">Reference proteome</keyword>
<evidence type="ECO:0000259" key="5">
    <source>
        <dbReference type="Pfam" id="PF13439"/>
    </source>
</evidence>
<keyword evidence="3 6" id="KW-0808">Transferase</keyword>
<evidence type="ECO:0000259" key="4">
    <source>
        <dbReference type="Pfam" id="PF00534"/>
    </source>
</evidence>
<evidence type="ECO:0000313" key="6">
    <source>
        <dbReference type="EMBL" id="VVD27225.1"/>
    </source>
</evidence>
<dbReference type="Gene3D" id="3.40.50.2000">
    <property type="entry name" value="Glycogen Phosphorylase B"/>
    <property type="match status" value="2"/>
</dbReference>